<accession>A0A5J4P5H3</accession>
<dbReference type="AlphaFoldDB" id="A0A5J4P5H3"/>
<feature type="non-terminal residue" evidence="1">
    <location>
        <position position="75"/>
    </location>
</feature>
<organism evidence="1">
    <name type="scientific">termite gut metagenome</name>
    <dbReference type="NCBI Taxonomy" id="433724"/>
    <lineage>
        <taxon>unclassified sequences</taxon>
        <taxon>metagenomes</taxon>
        <taxon>organismal metagenomes</taxon>
    </lineage>
</organism>
<dbReference type="EMBL" id="SNRY01011580">
    <property type="protein sequence ID" value="KAA6304358.1"/>
    <property type="molecule type" value="Genomic_DNA"/>
</dbReference>
<name>A0A5J4P5H3_9ZZZZ</name>
<comment type="caution">
    <text evidence="1">The sequence shown here is derived from an EMBL/GenBank/DDBJ whole genome shotgun (WGS) entry which is preliminary data.</text>
</comment>
<sequence>MKENRVTNRQVRWKQFSHKTYAVFCSLRREINIGVLTVSTLAFANVNIISAQNETPKQTRTYELEEVEVTGTRVP</sequence>
<reference evidence="1" key="1">
    <citation type="submission" date="2019-03" db="EMBL/GenBank/DDBJ databases">
        <title>Single cell metagenomics reveals metabolic interactions within the superorganism composed of flagellate Streblomastix strix and complex community of Bacteroidetes bacteria on its surface.</title>
        <authorList>
            <person name="Treitli S.C."/>
            <person name="Kolisko M."/>
            <person name="Husnik F."/>
            <person name="Keeling P."/>
            <person name="Hampl V."/>
        </authorList>
    </citation>
    <scope>NUCLEOTIDE SEQUENCE</scope>
    <source>
        <strain evidence="1">STM</strain>
    </source>
</reference>
<gene>
    <name evidence="1" type="ORF">EZS27_043996</name>
</gene>
<evidence type="ECO:0000313" key="1">
    <source>
        <dbReference type="EMBL" id="KAA6304358.1"/>
    </source>
</evidence>
<protein>
    <submittedName>
        <fullName evidence="1">Uncharacterized protein</fullName>
    </submittedName>
</protein>
<proteinExistence type="predicted"/>